<feature type="domain" description="Bifunctional inhibitor/plant lipid transfer protein/seed storage helical" evidence="4">
    <location>
        <begin position="157"/>
        <end position="227"/>
    </location>
</feature>
<dbReference type="Proteomes" id="UP001172457">
    <property type="component" value="Chromosome 7"/>
</dbReference>
<dbReference type="InterPro" id="IPR016140">
    <property type="entry name" value="Bifunc_inhib/LTP/seed_store"/>
</dbReference>
<gene>
    <name evidence="5" type="ORF">OSB04_027437</name>
</gene>
<dbReference type="PANTHER" id="PTHR33214">
    <property type="entry name" value="BIFUNCTIONAL INHIBITOR/LIPID-TRANSFER PROTEIN/SEED STORAGE 2S ALBUMIN SUPERFAMILY PROTEIN"/>
    <property type="match status" value="1"/>
</dbReference>
<sequence>MNNRLPTMDNLIKRGVLVNSDGCKFCISNQESADHVFAVCSTTKTVSTYLSNWVNWWPTSAGSISELWESIDSGSSGSLDRMIRRPIGAAFFWVLWNQRNNKTFSGAVKKEREIAEDIKFLAYDWIRGRVKAGRFIRFQFRIIQINNLLPMIVLTLLAMDFSIGMAQTEKTKCDPAQLVSCLGPIVKGTKPSSKCCSKLKEQKSCLCRYIKDPNYKKYVNSPGAKKLLRSDNDFSYQYPRPLSRYICFTINSQ</sequence>
<dbReference type="PANTHER" id="PTHR33214:SF51">
    <property type="entry name" value="BIFUNCTIONAL INHIBITOR_PLANT LIPID TRANSFER PROTEIN_SEED STORAGE HELICAL DOMAIN-CONTAINING PROTEIN"/>
    <property type="match status" value="1"/>
</dbReference>
<dbReference type="InterPro" id="IPR033872">
    <property type="entry name" value="nsLTP2"/>
</dbReference>
<dbReference type="EMBL" id="JARYMX010000007">
    <property type="protein sequence ID" value="KAJ9540931.1"/>
    <property type="molecule type" value="Genomic_DNA"/>
</dbReference>
<evidence type="ECO:0000259" key="4">
    <source>
        <dbReference type="Pfam" id="PF14368"/>
    </source>
</evidence>
<dbReference type="CDD" id="cd01959">
    <property type="entry name" value="nsLTP2"/>
    <property type="match status" value="1"/>
</dbReference>
<dbReference type="Pfam" id="PF14368">
    <property type="entry name" value="LTP_2"/>
    <property type="match status" value="1"/>
</dbReference>
<dbReference type="AlphaFoldDB" id="A0AA38SS50"/>
<evidence type="ECO:0000259" key="3">
    <source>
        <dbReference type="Pfam" id="PF13966"/>
    </source>
</evidence>
<organism evidence="5 6">
    <name type="scientific">Centaurea solstitialis</name>
    <name type="common">yellow star-thistle</name>
    <dbReference type="NCBI Taxonomy" id="347529"/>
    <lineage>
        <taxon>Eukaryota</taxon>
        <taxon>Viridiplantae</taxon>
        <taxon>Streptophyta</taxon>
        <taxon>Embryophyta</taxon>
        <taxon>Tracheophyta</taxon>
        <taxon>Spermatophyta</taxon>
        <taxon>Magnoliopsida</taxon>
        <taxon>eudicotyledons</taxon>
        <taxon>Gunneridae</taxon>
        <taxon>Pentapetalae</taxon>
        <taxon>asterids</taxon>
        <taxon>campanulids</taxon>
        <taxon>Asterales</taxon>
        <taxon>Asteraceae</taxon>
        <taxon>Carduoideae</taxon>
        <taxon>Cardueae</taxon>
        <taxon>Centaureinae</taxon>
        <taxon>Centaurea</taxon>
    </lineage>
</organism>
<comment type="caution">
    <text evidence="5">The sequence shown here is derived from an EMBL/GenBank/DDBJ whole genome shotgun (WGS) entry which is preliminary data.</text>
</comment>
<keyword evidence="1" id="KW-0813">Transport</keyword>
<dbReference type="InterPro" id="IPR026960">
    <property type="entry name" value="RVT-Znf"/>
</dbReference>
<dbReference type="Pfam" id="PF13966">
    <property type="entry name" value="zf-RVT"/>
    <property type="match status" value="1"/>
</dbReference>
<protein>
    <recommendedName>
        <fullName evidence="7">Bifunctional inhibitor/plant lipid transfer protein/seed storage helical domain-containing protein</fullName>
    </recommendedName>
</protein>
<dbReference type="GO" id="GO:0006869">
    <property type="term" value="P:lipid transport"/>
    <property type="evidence" value="ECO:0007669"/>
    <property type="project" value="InterPro"/>
</dbReference>
<feature type="domain" description="Reverse transcriptase zinc-binding" evidence="3">
    <location>
        <begin position="2"/>
        <end position="45"/>
    </location>
</feature>
<keyword evidence="2" id="KW-0446">Lipid-binding</keyword>
<keyword evidence="6" id="KW-1185">Reference proteome</keyword>
<evidence type="ECO:0000313" key="6">
    <source>
        <dbReference type="Proteomes" id="UP001172457"/>
    </source>
</evidence>
<dbReference type="SUPFAM" id="SSF47699">
    <property type="entry name" value="Bifunctional inhibitor/lipid-transfer protein/seed storage 2S albumin"/>
    <property type="match status" value="1"/>
</dbReference>
<evidence type="ECO:0000313" key="5">
    <source>
        <dbReference type="EMBL" id="KAJ9540931.1"/>
    </source>
</evidence>
<proteinExistence type="predicted"/>
<dbReference type="Gene3D" id="1.10.110.10">
    <property type="entry name" value="Plant lipid-transfer and hydrophobic proteins"/>
    <property type="match status" value="1"/>
</dbReference>
<evidence type="ECO:0000256" key="1">
    <source>
        <dbReference type="ARBA" id="ARBA00022448"/>
    </source>
</evidence>
<reference evidence="5" key="1">
    <citation type="submission" date="2023-03" db="EMBL/GenBank/DDBJ databases">
        <title>Chromosome-scale reference genome and RAD-based genetic map of yellow starthistle (Centaurea solstitialis) reveal putative structural variation and QTLs associated with invader traits.</title>
        <authorList>
            <person name="Reatini B."/>
            <person name="Cang F.A."/>
            <person name="Jiang Q."/>
            <person name="Mckibben M.T.W."/>
            <person name="Barker M.S."/>
            <person name="Rieseberg L.H."/>
            <person name="Dlugosch K.M."/>
        </authorList>
    </citation>
    <scope>NUCLEOTIDE SEQUENCE</scope>
    <source>
        <strain evidence="5">CAN-66</strain>
        <tissue evidence="5">Leaf</tissue>
    </source>
</reference>
<accession>A0AA38SS50</accession>
<dbReference type="GO" id="GO:0008289">
    <property type="term" value="F:lipid binding"/>
    <property type="evidence" value="ECO:0007669"/>
    <property type="project" value="UniProtKB-KW"/>
</dbReference>
<evidence type="ECO:0000256" key="2">
    <source>
        <dbReference type="ARBA" id="ARBA00023121"/>
    </source>
</evidence>
<name>A0AA38SS50_9ASTR</name>
<evidence type="ECO:0008006" key="7">
    <source>
        <dbReference type="Google" id="ProtNLM"/>
    </source>
</evidence>
<dbReference type="InterPro" id="IPR036312">
    <property type="entry name" value="Bifun_inhib/LTP/seed_sf"/>
</dbReference>